<sequence>MKARLKTGFVLVVMMMLVLAGCGNEKEASSSGGKLEVAASIYPMYEFASKVGGEHADVTLLVPGGVEPHDWEPAPKDLALLEKSDVLVYNGSGMEGWIDQVTGSLDNQDLILVETSHDLELLAAEEGHDHAHEEEHEEHADEHASEEEHQEDVHKEEHEEHADEHASEEEHQEDVHKEEHDEHADEHANEEEHTDEHGHDHGEFDPHVWLSPVKAIEQVRSIEAAFAEAAPEHKQAFKENAEAYIAELEKLNEQFVEALAPYKGKEFVTQHAAFAYLAHEYDLEQLPIAGLSPENEPSAERMGEIVELAREHGIQTIFFESLVSSKVAEVIAKEVGAETAVLHPLEYRTKEETDKDMDYIMLMEQNLNALKKAFEHEAGGDHE</sequence>
<keyword evidence="8" id="KW-1185">Reference proteome</keyword>
<dbReference type="PANTHER" id="PTHR42953">
    <property type="entry name" value="HIGH-AFFINITY ZINC UPTAKE SYSTEM PROTEIN ZNUA-RELATED"/>
    <property type="match status" value="1"/>
</dbReference>
<evidence type="ECO:0000256" key="3">
    <source>
        <dbReference type="ARBA" id="ARBA00022729"/>
    </source>
</evidence>
<evidence type="ECO:0000313" key="7">
    <source>
        <dbReference type="EMBL" id="MFD2672192.1"/>
    </source>
</evidence>
<dbReference type="InterPro" id="IPR006128">
    <property type="entry name" value="Lipoprotein_PsaA-like"/>
</dbReference>
<evidence type="ECO:0000256" key="1">
    <source>
        <dbReference type="ARBA" id="ARBA00011028"/>
    </source>
</evidence>
<dbReference type="PRINTS" id="PR00690">
    <property type="entry name" value="ADHESNFAMILY"/>
</dbReference>
<dbReference type="Pfam" id="PF01297">
    <property type="entry name" value="ZnuA"/>
    <property type="match status" value="1"/>
</dbReference>
<keyword evidence="3 6" id="KW-0732">Signal</keyword>
<dbReference type="Gene3D" id="3.40.50.1980">
    <property type="entry name" value="Nitrogenase molybdenum iron protein domain"/>
    <property type="match status" value="3"/>
</dbReference>
<comment type="similarity">
    <text evidence="1 4">Belongs to the bacterial solute-binding protein 9 family.</text>
</comment>
<dbReference type="InterPro" id="IPR050492">
    <property type="entry name" value="Bact_metal-bind_prot9"/>
</dbReference>
<dbReference type="EMBL" id="JBHUMM010000025">
    <property type="protein sequence ID" value="MFD2672192.1"/>
    <property type="molecule type" value="Genomic_DNA"/>
</dbReference>
<dbReference type="InterPro" id="IPR006129">
    <property type="entry name" value="AdhesinB"/>
</dbReference>
<reference evidence="8" key="1">
    <citation type="journal article" date="2019" name="Int. J. Syst. Evol. Microbiol.">
        <title>The Global Catalogue of Microorganisms (GCM) 10K type strain sequencing project: providing services to taxonomists for standard genome sequencing and annotation.</title>
        <authorList>
            <consortium name="The Broad Institute Genomics Platform"/>
            <consortium name="The Broad Institute Genome Sequencing Center for Infectious Disease"/>
            <person name="Wu L."/>
            <person name="Ma J."/>
        </authorList>
    </citation>
    <scope>NUCLEOTIDE SEQUENCE [LARGE SCALE GENOMIC DNA]</scope>
    <source>
        <strain evidence="8">KCTC 33676</strain>
    </source>
</reference>
<gene>
    <name evidence="7" type="ORF">ACFSUC_11330</name>
</gene>
<evidence type="ECO:0000313" key="8">
    <source>
        <dbReference type="Proteomes" id="UP001597497"/>
    </source>
</evidence>
<dbReference type="PRINTS" id="PR00691">
    <property type="entry name" value="ADHESINB"/>
</dbReference>
<evidence type="ECO:0000256" key="6">
    <source>
        <dbReference type="SAM" id="SignalP"/>
    </source>
</evidence>
<accession>A0ABW5RDQ6</accession>
<dbReference type="InterPro" id="IPR006127">
    <property type="entry name" value="ZnuA-like"/>
</dbReference>
<name>A0ABW5RDQ6_9BACL</name>
<evidence type="ECO:0000256" key="4">
    <source>
        <dbReference type="RuleBase" id="RU003512"/>
    </source>
</evidence>
<dbReference type="PANTHER" id="PTHR42953:SF3">
    <property type="entry name" value="HIGH-AFFINITY ZINC UPTAKE SYSTEM PROTEIN ZNUA"/>
    <property type="match status" value="1"/>
</dbReference>
<keyword evidence="2 4" id="KW-0813">Transport</keyword>
<feature type="region of interest" description="Disordered" evidence="5">
    <location>
        <begin position="128"/>
        <end position="206"/>
    </location>
</feature>
<protein>
    <submittedName>
        <fullName evidence="7">Metal ABC transporter solute-binding protein, Zn/Mn family</fullName>
    </submittedName>
</protein>
<evidence type="ECO:0000256" key="2">
    <source>
        <dbReference type="ARBA" id="ARBA00022448"/>
    </source>
</evidence>
<dbReference type="PROSITE" id="PS51257">
    <property type="entry name" value="PROKAR_LIPOPROTEIN"/>
    <property type="match status" value="1"/>
</dbReference>
<dbReference type="Proteomes" id="UP001597497">
    <property type="component" value="Unassembled WGS sequence"/>
</dbReference>
<dbReference type="RefSeq" id="WP_379929717.1">
    <property type="nucleotide sequence ID" value="NZ_JBHUMM010000025.1"/>
</dbReference>
<feature type="chain" id="PRO_5046291046" evidence="6">
    <location>
        <begin position="21"/>
        <end position="383"/>
    </location>
</feature>
<organism evidence="7 8">
    <name type="scientific">Marinicrinis sediminis</name>
    <dbReference type="NCBI Taxonomy" id="1652465"/>
    <lineage>
        <taxon>Bacteria</taxon>
        <taxon>Bacillati</taxon>
        <taxon>Bacillota</taxon>
        <taxon>Bacilli</taxon>
        <taxon>Bacillales</taxon>
        <taxon>Paenibacillaceae</taxon>
    </lineage>
</organism>
<comment type="caution">
    <text evidence="7">The sequence shown here is derived from an EMBL/GenBank/DDBJ whole genome shotgun (WGS) entry which is preliminary data.</text>
</comment>
<dbReference type="SUPFAM" id="SSF53807">
    <property type="entry name" value="Helical backbone' metal receptor"/>
    <property type="match status" value="1"/>
</dbReference>
<feature type="signal peptide" evidence="6">
    <location>
        <begin position="1"/>
        <end position="20"/>
    </location>
</feature>
<proteinExistence type="inferred from homology"/>
<evidence type="ECO:0000256" key="5">
    <source>
        <dbReference type="SAM" id="MobiDB-lite"/>
    </source>
</evidence>